<evidence type="ECO:0000313" key="3">
    <source>
        <dbReference type="Proteomes" id="UP000011723"/>
    </source>
</evidence>
<sequence>MGFWTRLLGTSDDAGRIDARAAGTPGPRTGRRIHSGSGADPALNCDPREAAQALHLALTAAEELGFTPVRDILVDDIDFAFYGGAEGFTAERITALLRLEDEEGRSLFPRVFTFESESINSNDAYAHLLRWMAEAAGTGERFEEVYCDLHFGPFFANHPTGELSYLRDGERVEHSIAVEGDFADPDVIRSLLKDATPPGHRWVATNDFSIHAWVPEELAATVERVFVAEDTAAGNRLAATLDQRRRHPGTSPRRG</sequence>
<dbReference type="STRING" id="1121362.A605_10000"/>
<evidence type="ECO:0000313" key="2">
    <source>
        <dbReference type="EMBL" id="AGF73002.1"/>
    </source>
</evidence>
<organism evidence="2 3">
    <name type="scientific">Corynebacterium halotolerans YIM 70093 = DSM 44683</name>
    <dbReference type="NCBI Taxonomy" id="1121362"/>
    <lineage>
        <taxon>Bacteria</taxon>
        <taxon>Bacillati</taxon>
        <taxon>Actinomycetota</taxon>
        <taxon>Actinomycetes</taxon>
        <taxon>Mycobacteriales</taxon>
        <taxon>Corynebacteriaceae</taxon>
        <taxon>Corynebacterium</taxon>
    </lineage>
</organism>
<proteinExistence type="predicted"/>
<dbReference type="EMBL" id="CP003697">
    <property type="protein sequence ID" value="AGF73002.1"/>
    <property type="molecule type" value="Genomic_DNA"/>
</dbReference>
<dbReference type="AlphaFoldDB" id="M1NU62"/>
<gene>
    <name evidence="2" type="ORF">A605_10000</name>
</gene>
<dbReference type="OrthoDB" id="4403374at2"/>
<dbReference type="KEGG" id="chn:A605_10000"/>
<dbReference type="Proteomes" id="UP000011723">
    <property type="component" value="Chromosome"/>
</dbReference>
<keyword evidence="3" id="KW-1185">Reference proteome</keyword>
<dbReference type="HOGENOM" id="CLU_1127596_0_0_11"/>
<evidence type="ECO:0000256" key="1">
    <source>
        <dbReference type="SAM" id="MobiDB-lite"/>
    </source>
</evidence>
<protein>
    <submittedName>
        <fullName evidence="2">Uncharacterized protein</fullName>
    </submittedName>
</protein>
<name>M1NU62_9CORY</name>
<dbReference type="RefSeq" id="WP_015401421.1">
    <property type="nucleotide sequence ID" value="NC_020302.1"/>
</dbReference>
<dbReference type="PATRIC" id="fig|1121362.3.peg.2023"/>
<reference evidence="2 3" key="1">
    <citation type="journal article" date="2012" name="Stand. Genomic Sci.">
        <title>Genome sequence of the halotolerant bacterium Corynebacterium halotolerans type strain YIM 70093(T) (= DSM 44683(T)).</title>
        <authorList>
            <person name="Ruckert C."/>
            <person name="Albersmeier A."/>
            <person name="Al-Dilaimi A."/>
            <person name="Niehaus K."/>
            <person name="Szczepanowski R."/>
            <person name="Kalinowski J."/>
        </authorList>
    </citation>
    <scope>NUCLEOTIDE SEQUENCE [LARGE SCALE GENOMIC DNA]</scope>
    <source>
        <strain evidence="2">YIM 70093</strain>
    </source>
</reference>
<feature type="region of interest" description="Disordered" evidence="1">
    <location>
        <begin position="15"/>
        <end position="37"/>
    </location>
</feature>
<accession>M1NU62</accession>